<dbReference type="Proteomes" id="UP000265618">
    <property type="component" value="Unassembled WGS sequence"/>
</dbReference>
<evidence type="ECO:0000313" key="1">
    <source>
        <dbReference type="EMBL" id="GIQ86037.1"/>
    </source>
</evidence>
<keyword evidence="2" id="KW-1185">Reference proteome</keyword>
<comment type="caution">
    <text evidence="1">The sequence shown here is derived from an EMBL/GenBank/DDBJ whole genome shotgun (WGS) entry which is preliminary data.</text>
</comment>
<protein>
    <submittedName>
        <fullName evidence="1">Uncharacterized protein</fullName>
    </submittedName>
</protein>
<dbReference type="EMBL" id="BDIP01002277">
    <property type="protein sequence ID" value="GIQ86037.1"/>
    <property type="molecule type" value="Genomic_DNA"/>
</dbReference>
<proteinExistence type="predicted"/>
<gene>
    <name evidence="1" type="ORF">KIPB_007812</name>
</gene>
<reference evidence="1 2" key="1">
    <citation type="journal article" date="2018" name="PLoS ONE">
        <title>The draft genome of Kipferlia bialata reveals reductive genome evolution in fornicate parasites.</title>
        <authorList>
            <person name="Tanifuji G."/>
            <person name="Takabayashi S."/>
            <person name="Kume K."/>
            <person name="Takagi M."/>
            <person name="Nakayama T."/>
            <person name="Kamikawa R."/>
            <person name="Inagaki Y."/>
            <person name="Hashimoto T."/>
        </authorList>
    </citation>
    <scope>NUCLEOTIDE SEQUENCE [LARGE SCALE GENOMIC DNA]</scope>
    <source>
        <strain evidence="1">NY0173</strain>
    </source>
</reference>
<name>A0A9K3GKB4_9EUKA</name>
<feature type="non-terminal residue" evidence="1">
    <location>
        <position position="1"/>
    </location>
</feature>
<accession>A0A9K3GKB4</accession>
<dbReference type="AlphaFoldDB" id="A0A9K3GKB4"/>
<evidence type="ECO:0000313" key="2">
    <source>
        <dbReference type="Proteomes" id="UP000265618"/>
    </source>
</evidence>
<organism evidence="1 2">
    <name type="scientific">Kipferlia bialata</name>
    <dbReference type="NCBI Taxonomy" id="797122"/>
    <lineage>
        <taxon>Eukaryota</taxon>
        <taxon>Metamonada</taxon>
        <taxon>Carpediemonas-like organisms</taxon>
        <taxon>Kipferlia</taxon>
    </lineage>
</organism>
<sequence length="166" mass="18800">LDLSGRQMKWKRVTFRTATPVLCYTNRPLPEIAGRAYGVNKQGSVVSFHEKTGWADTGCKLPAHNAYAHTEICSLGRLVVITNQGKDWHHWYAYDTISNEVTRHKDQSFGGDGGVFMPALAVKSVYEDQLHMLNPALIYPHPDCEWAICHHGDVDNRVTDSSYDYY</sequence>